<name>A0A3P8D7Z4_HELPZ</name>
<evidence type="ECO:0000313" key="3">
    <source>
        <dbReference type="Proteomes" id="UP000050761"/>
    </source>
</evidence>
<dbReference type="AlphaFoldDB" id="A0A3P8D7Z4"/>
<reference evidence="4" key="2">
    <citation type="submission" date="2019-09" db="UniProtKB">
        <authorList>
            <consortium name="WormBaseParasite"/>
        </authorList>
    </citation>
    <scope>IDENTIFICATION</scope>
</reference>
<dbReference type="OrthoDB" id="5828708at2759"/>
<feature type="region of interest" description="Disordered" evidence="1">
    <location>
        <begin position="201"/>
        <end position="222"/>
    </location>
</feature>
<feature type="non-terminal residue" evidence="2">
    <location>
        <position position="222"/>
    </location>
</feature>
<evidence type="ECO:0000313" key="4">
    <source>
        <dbReference type="WBParaSite" id="HPBE_0001250601-mRNA-1"/>
    </source>
</evidence>
<evidence type="ECO:0000313" key="2">
    <source>
        <dbReference type="EMBL" id="VDO92445.1"/>
    </source>
</evidence>
<reference evidence="2 3" key="1">
    <citation type="submission" date="2018-11" db="EMBL/GenBank/DDBJ databases">
        <authorList>
            <consortium name="Pathogen Informatics"/>
        </authorList>
    </citation>
    <scope>NUCLEOTIDE SEQUENCE [LARGE SCALE GENOMIC DNA]</scope>
</reference>
<keyword evidence="3" id="KW-1185">Reference proteome</keyword>
<protein>
    <submittedName>
        <fullName evidence="4">Enkurin domain-containing protein</fullName>
    </submittedName>
</protein>
<evidence type="ECO:0000256" key="1">
    <source>
        <dbReference type="SAM" id="MobiDB-lite"/>
    </source>
</evidence>
<dbReference type="EMBL" id="UZAH01027525">
    <property type="protein sequence ID" value="VDO92445.1"/>
    <property type="molecule type" value="Genomic_DNA"/>
</dbReference>
<accession>A0A3P8D7Z4</accession>
<gene>
    <name evidence="2" type="ORF">HPBE_LOCUS12507</name>
</gene>
<proteinExistence type="predicted"/>
<dbReference type="WBParaSite" id="HPBE_0001250601-mRNA-1">
    <property type="protein sequence ID" value="HPBE_0001250601-mRNA-1"/>
    <property type="gene ID" value="HPBE_0001250601"/>
</dbReference>
<sequence length="222" mass="25591">MSCFHESQKFFTGNSIDFSTDDEDFKVRPVRLHGDAPYSHRRLYGIRRLKVVRPLVTKPVAEVAQEATIRRHEAAKDLPPDFAGYQGYVPRAQIPPRLYDSKEAETVPRILESSPIRKSTSVESPLSMEDFDEEKRKRIEARWKRLGINLRTIQYPIRRVSSEKSSEMDRLSRYSKFVKHEKKESAEKEIEDISAKKDEIRVAATPDTRKSVPSAVGDKDEA</sequence>
<organism evidence="2">
    <name type="scientific">Heligmosomoides polygyrus</name>
    <name type="common">Parasitic roundworm</name>
    <dbReference type="NCBI Taxonomy" id="6339"/>
    <lineage>
        <taxon>Eukaryota</taxon>
        <taxon>Metazoa</taxon>
        <taxon>Ecdysozoa</taxon>
        <taxon>Nematoda</taxon>
        <taxon>Chromadorea</taxon>
        <taxon>Rhabditida</taxon>
        <taxon>Rhabditina</taxon>
        <taxon>Rhabditomorpha</taxon>
        <taxon>Strongyloidea</taxon>
        <taxon>Heligmosomidae</taxon>
        <taxon>Heligmosomoides</taxon>
    </lineage>
</organism>
<dbReference type="Proteomes" id="UP000050761">
    <property type="component" value="Unassembled WGS sequence"/>
</dbReference>